<keyword evidence="5" id="KW-0949">S-adenosyl-L-methionine</keyword>
<gene>
    <name evidence="7" type="ORF">ATCC51562_1622</name>
</gene>
<dbReference type="GO" id="GO:0006298">
    <property type="term" value="P:mismatch repair"/>
    <property type="evidence" value="ECO:0007669"/>
    <property type="project" value="TreeGrafter"/>
</dbReference>
<dbReference type="AlphaFoldDB" id="U2GIS6"/>
<dbReference type="Gene3D" id="3.40.50.150">
    <property type="entry name" value="Vaccinia Virus protein VP39"/>
    <property type="match status" value="1"/>
</dbReference>
<dbReference type="PATRIC" id="fig|1242969.3.peg.1047"/>
<evidence type="ECO:0000256" key="5">
    <source>
        <dbReference type="ARBA" id="ARBA00022691"/>
    </source>
</evidence>
<dbReference type="Gene3D" id="1.10.1020.10">
    <property type="entry name" value="Adenine-specific Methyltransferase, Domain 2"/>
    <property type="match status" value="1"/>
</dbReference>
<dbReference type="SUPFAM" id="SSF53335">
    <property type="entry name" value="S-adenosyl-L-methionine-dependent methyltransferases"/>
    <property type="match status" value="1"/>
</dbReference>
<dbReference type="InterPro" id="IPR029063">
    <property type="entry name" value="SAM-dependent_MTases_sf"/>
</dbReference>
<dbReference type="GO" id="GO:0043565">
    <property type="term" value="F:sequence-specific DNA binding"/>
    <property type="evidence" value="ECO:0007669"/>
    <property type="project" value="TreeGrafter"/>
</dbReference>
<dbReference type="PRINTS" id="PR00505">
    <property type="entry name" value="D12N6MTFRASE"/>
</dbReference>
<accession>U2GIS6</accession>
<keyword evidence="3" id="KW-0489">Methyltransferase</keyword>
<keyword evidence="4" id="KW-0808">Transferase</keyword>
<evidence type="ECO:0000313" key="7">
    <source>
        <dbReference type="EMBL" id="ERJ25883.1"/>
    </source>
</evidence>
<evidence type="ECO:0000256" key="3">
    <source>
        <dbReference type="ARBA" id="ARBA00022603"/>
    </source>
</evidence>
<proteinExistence type="inferred from homology"/>
<dbReference type="eggNOG" id="COG0338">
    <property type="taxonomic scope" value="Bacteria"/>
</dbReference>
<dbReference type="RefSeq" id="WP_021091178.1">
    <property type="nucleotide sequence ID" value="NZ_ANNI01000005.1"/>
</dbReference>
<evidence type="ECO:0000256" key="2">
    <source>
        <dbReference type="ARBA" id="ARBA00011900"/>
    </source>
</evidence>
<evidence type="ECO:0000256" key="6">
    <source>
        <dbReference type="ARBA" id="ARBA00047942"/>
    </source>
</evidence>
<dbReference type="GO" id="GO:1904047">
    <property type="term" value="F:S-adenosyl-L-methionine binding"/>
    <property type="evidence" value="ECO:0007669"/>
    <property type="project" value="TreeGrafter"/>
</dbReference>
<dbReference type="Proteomes" id="UP000016627">
    <property type="component" value="Unassembled WGS sequence"/>
</dbReference>
<reference evidence="7 8" key="1">
    <citation type="journal article" date="2013" name="BMC Genomics">
        <title>Comparative genomics of Campylobacter concisus isolates reveals genetic diversity and provides insights into disease association.</title>
        <authorList>
            <person name="Deshpande N.P."/>
            <person name="Kaakoush N.O."/>
            <person name="Wilkins M.R."/>
            <person name="Mitchell H.M."/>
        </authorList>
    </citation>
    <scope>NUCLEOTIDE SEQUENCE [LARGE SCALE GENOMIC DNA]</scope>
    <source>
        <strain evidence="7 8">ATCC 51562</strain>
    </source>
</reference>
<evidence type="ECO:0000256" key="4">
    <source>
        <dbReference type="ARBA" id="ARBA00022679"/>
    </source>
</evidence>
<dbReference type="GO" id="GO:0009007">
    <property type="term" value="F:site-specific DNA-methyltransferase (adenine-specific) activity"/>
    <property type="evidence" value="ECO:0007669"/>
    <property type="project" value="UniProtKB-EC"/>
</dbReference>
<dbReference type="InterPro" id="IPR023095">
    <property type="entry name" value="Ade_MeTrfase_dom_2"/>
</dbReference>
<dbReference type="Pfam" id="PF02086">
    <property type="entry name" value="MethyltransfD12"/>
    <property type="match status" value="1"/>
</dbReference>
<comment type="catalytic activity">
    <reaction evidence="6">
        <text>a 2'-deoxyadenosine in DNA + S-adenosyl-L-methionine = an N(6)-methyl-2'-deoxyadenosine in DNA + S-adenosyl-L-homocysteine + H(+)</text>
        <dbReference type="Rhea" id="RHEA:15197"/>
        <dbReference type="Rhea" id="RHEA-COMP:12418"/>
        <dbReference type="Rhea" id="RHEA-COMP:12419"/>
        <dbReference type="ChEBI" id="CHEBI:15378"/>
        <dbReference type="ChEBI" id="CHEBI:57856"/>
        <dbReference type="ChEBI" id="CHEBI:59789"/>
        <dbReference type="ChEBI" id="CHEBI:90615"/>
        <dbReference type="ChEBI" id="CHEBI:90616"/>
        <dbReference type="EC" id="2.1.1.72"/>
    </reaction>
</comment>
<evidence type="ECO:0000313" key="8">
    <source>
        <dbReference type="Proteomes" id="UP000016627"/>
    </source>
</evidence>
<dbReference type="GO" id="GO:0009307">
    <property type="term" value="P:DNA restriction-modification system"/>
    <property type="evidence" value="ECO:0007669"/>
    <property type="project" value="InterPro"/>
</dbReference>
<sequence>MNTFNAAPLPFQGQKRNFIKQFRELIKDEFRAYRNGIFIDAFGGSGLLSHNIKQIYPNARVIYNDYDNYSERLANIETTNEILQTIEPITKKYKKNEKVSEEDREKIIKIIDEYIKRGYFIDWLTLSSNLLFSAKYAHNKDEFKKEKTFFATSPKMPLYQKNSYLKGVEIAHKEAMELIKEFENKDVVLVLDPPYLQTNKAGYKCFWGLRDFLKLIRLVREPFIFFSSENSDILPYIDDLVEYGDEAFKGYSLKQARLNNNNEQAKIDYMIYKSGSRGLF</sequence>
<dbReference type="PANTHER" id="PTHR30481">
    <property type="entry name" value="DNA ADENINE METHYLASE"/>
    <property type="match status" value="1"/>
</dbReference>
<evidence type="ECO:0000256" key="1">
    <source>
        <dbReference type="ARBA" id="ARBA00006594"/>
    </source>
</evidence>
<name>U2GIS6_9BACT</name>
<dbReference type="GO" id="GO:0032259">
    <property type="term" value="P:methylation"/>
    <property type="evidence" value="ECO:0007669"/>
    <property type="project" value="UniProtKB-KW"/>
</dbReference>
<dbReference type="EC" id="2.1.1.72" evidence="2"/>
<dbReference type="EMBL" id="ANNI01000005">
    <property type="protein sequence ID" value="ERJ25883.1"/>
    <property type="molecule type" value="Genomic_DNA"/>
</dbReference>
<dbReference type="InterPro" id="IPR012327">
    <property type="entry name" value="MeTrfase_D12"/>
</dbReference>
<comment type="caution">
    <text evidence="7">The sequence shown here is derived from an EMBL/GenBank/DDBJ whole genome shotgun (WGS) entry which is preliminary data.</text>
</comment>
<comment type="similarity">
    <text evidence="1">Belongs to the N(4)/N(6)-methyltransferase family.</text>
</comment>
<organism evidence="7 8">
    <name type="scientific">Campylobacter concisus ATCC 51562</name>
    <dbReference type="NCBI Taxonomy" id="1242969"/>
    <lineage>
        <taxon>Bacteria</taxon>
        <taxon>Pseudomonadati</taxon>
        <taxon>Campylobacterota</taxon>
        <taxon>Epsilonproteobacteria</taxon>
        <taxon>Campylobacterales</taxon>
        <taxon>Campylobacteraceae</taxon>
        <taxon>Campylobacter</taxon>
    </lineage>
</organism>
<protein>
    <recommendedName>
        <fullName evidence="2">site-specific DNA-methyltransferase (adenine-specific)</fullName>
        <ecNumber evidence="2">2.1.1.72</ecNumber>
    </recommendedName>
</protein>